<feature type="domain" description="Metallo-beta-lactamase" evidence="3">
    <location>
        <begin position="60"/>
        <end position="229"/>
    </location>
</feature>
<reference evidence="4 5" key="1">
    <citation type="journal article" date="2021" name="BMC Genomics">
        <title>Datura genome reveals duplications of psychoactive alkaloid biosynthetic genes and high mutation rate following tissue culture.</title>
        <authorList>
            <person name="Rajewski A."/>
            <person name="Carter-House D."/>
            <person name="Stajich J."/>
            <person name="Litt A."/>
        </authorList>
    </citation>
    <scope>NUCLEOTIDE SEQUENCE [LARGE SCALE GENOMIC DNA]</scope>
    <source>
        <strain evidence="4">AR-01</strain>
    </source>
</reference>
<keyword evidence="2" id="KW-0472">Membrane</keyword>
<keyword evidence="2" id="KW-0812">Transmembrane</keyword>
<dbReference type="InterPro" id="IPR001279">
    <property type="entry name" value="Metallo-B-lactamas"/>
</dbReference>
<dbReference type="InterPro" id="IPR036866">
    <property type="entry name" value="RibonucZ/Hydroxyglut_hydro"/>
</dbReference>
<protein>
    <submittedName>
        <fullName evidence="4">Polypeptide N-acetylgalactosaminyltransferase 3</fullName>
    </submittedName>
</protein>
<evidence type="ECO:0000259" key="3">
    <source>
        <dbReference type="SMART" id="SM00849"/>
    </source>
</evidence>
<proteinExistence type="predicted"/>
<sequence length="403" mass="44456">MLRFRCVRLFTSPFDAPFIQSFKPQTSLIRAQMGPYSTTSSSAHHSPKLVFRQLFEKESSTYTYLLADASHPQKPALLIDPVDKTADRDLALVKELGLKLIYAINTHVHADHVTGSGLIKKKFPDVKSIISKASTAKADLFVEPGDKIYFGDIFLEVRATPGHTLGCVTYVTGDGPNQPQPRMAFTGDALLIRGCGRTDFQGGSSDKLYDSVHSQIFTLPKDTLVYPAHDYKGFTVSTVGEEMLYNPRLSKDKETFKIIMQNLNLSYPKMMDHAVPANMASIAAEYGTFQPPPQPVVGFPQPVPPPGALEPSEYYARGYQSVPGYAVDERGDVREPRLPCCGIGLGWFLFITGFFLAAIPWYVAAFILLCTRSIDHREKAGYVTCTIAAVLATIAIIFGLTRI</sequence>
<keyword evidence="5" id="KW-1185">Reference proteome</keyword>
<dbReference type="InterPro" id="IPR044528">
    <property type="entry name" value="POD-like_MBL-fold"/>
</dbReference>
<keyword evidence="1" id="KW-0479">Metal-binding</keyword>
<feature type="transmembrane region" description="Helical" evidence="2">
    <location>
        <begin position="345"/>
        <end position="369"/>
    </location>
</feature>
<evidence type="ECO:0000256" key="1">
    <source>
        <dbReference type="ARBA" id="ARBA00022723"/>
    </source>
</evidence>
<keyword evidence="2" id="KW-1133">Transmembrane helix</keyword>
<dbReference type="SUPFAM" id="SSF56281">
    <property type="entry name" value="Metallo-hydrolase/oxidoreductase"/>
    <property type="match status" value="1"/>
</dbReference>
<dbReference type="Proteomes" id="UP000823775">
    <property type="component" value="Unassembled WGS sequence"/>
</dbReference>
<evidence type="ECO:0000313" key="5">
    <source>
        <dbReference type="Proteomes" id="UP000823775"/>
    </source>
</evidence>
<dbReference type="InterPro" id="IPR051682">
    <property type="entry name" value="Mito_Persulfide_Diox"/>
</dbReference>
<dbReference type="CDD" id="cd07724">
    <property type="entry name" value="POD-like_MBL-fold"/>
    <property type="match status" value="1"/>
</dbReference>
<dbReference type="EMBL" id="JACEIK010000079">
    <property type="protein sequence ID" value="MCD7449019.1"/>
    <property type="molecule type" value="Genomic_DNA"/>
</dbReference>
<feature type="transmembrane region" description="Helical" evidence="2">
    <location>
        <begin position="381"/>
        <end position="400"/>
    </location>
</feature>
<dbReference type="Pfam" id="PF00753">
    <property type="entry name" value="Lactamase_B"/>
    <property type="match status" value="1"/>
</dbReference>
<dbReference type="Gene3D" id="3.60.15.10">
    <property type="entry name" value="Ribonuclease Z/Hydroxyacylglutathione hydrolase-like"/>
    <property type="match status" value="1"/>
</dbReference>
<evidence type="ECO:0000256" key="2">
    <source>
        <dbReference type="SAM" id="Phobius"/>
    </source>
</evidence>
<dbReference type="SMART" id="SM00849">
    <property type="entry name" value="Lactamase_B"/>
    <property type="match status" value="1"/>
</dbReference>
<comment type="caution">
    <text evidence="4">The sequence shown here is derived from an EMBL/GenBank/DDBJ whole genome shotgun (WGS) entry which is preliminary data.</text>
</comment>
<dbReference type="PANTHER" id="PTHR43084">
    <property type="entry name" value="PERSULFIDE DIOXYGENASE ETHE1"/>
    <property type="match status" value="1"/>
</dbReference>
<name>A0ABS8RTU6_DATST</name>
<gene>
    <name evidence="4" type="primary">GLY3_2</name>
    <name evidence="4" type="ORF">HAX54_048102</name>
</gene>
<organism evidence="4 5">
    <name type="scientific">Datura stramonium</name>
    <name type="common">Jimsonweed</name>
    <name type="synonym">Common thornapple</name>
    <dbReference type="NCBI Taxonomy" id="4076"/>
    <lineage>
        <taxon>Eukaryota</taxon>
        <taxon>Viridiplantae</taxon>
        <taxon>Streptophyta</taxon>
        <taxon>Embryophyta</taxon>
        <taxon>Tracheophyta</taxon>
        <taxon>Spermatophyta</taxon>
        <taxon>Magnoliopsida</taxon>
        <taxon>eudicotyledons</taxon>
        <taxon>Gunneridae</taxon>
        <taxon>Pentapetalae</taxon>
        <taxon>asterids</taxon>
        <taxon>lamiids</taxon>
        <taxon>Solanales</taxon>
        <taxon>Solanaceae</taxon>
        <taxon>Solanoideae</taxon>
        <taxon>Datureae</taxon>
        <taxon>Datura</taxon>
    </lineage>
</organism>
<dbReference type="PANTHER" id="PTHR43084:SF1">
    <property type="entry name" value="PERSULFIDE DIOXYGENASE ETHE1, MITOCHONDRIAL"/>
    <property type="match status" value="1"/>
</dbReference>
<accession>A0ABS8RTU6</accession>
<evidence type="ECO:0000313" key="4">
    <source>
        <dbReference type="EMBL" id="MCD7449019.1"/>
    </source>
</evidence>